<dbReference type="OrthoDB" id="8412074at2"/>
<gene>
    <name evidence="1" type="ORF">BSQ44_19895</name>
</gene>
<dbReference type="EMBL" id="CP018171">
    <property type="protein sequence ID" value="APH73385.1"/>
    <property type="molecule type" value="Genomic_DNA"/>
</dbReference>
<sequence>MADSTDYNAALYEKLYSKLAVALGVGSTTRDASFRIGESLLSIYNPGQYLPVGLKPQTSPEDNQEISQIFDTSPMFDFTYAPSSLTVSDAYKSILDYKMFPIADLSSAEKTKLENARQSYAELEEPCNEAMYEYWDACDALDEAQASYENGTGPAPSRRLKGEVDAAMNKWIAAGKVQQETNLAIIQQLQGRDGSAFWQELDARWAKNQAKLGSGMEFPPAVLAPSYNNWFKQEGWTKFNFNQKDMDNQSKSSALGVAGALQGTFGIFTISGSGDYKKDQEYIKIDQTELTFACELMRVTITRPWMNPLLFNSRAWKFDPSAPSATYSSGGSIDNVIVPKGVFVTLPTTVILARNVEIIGNLTKTEQEIVDTAINGEASLGIGPFSISGRVNYKDRSEKINGTIAGNQIKIADTQIIAAISQILPQLPNPDPNLPWPT</sequence>
<accession>A0A1L3SVN7</accession>
<evidence type="ECO:0000313" key="2">
    <source>
        <dbReference type="Proteomes" id="UP000182840"/>
    </source>
</evidence>
<protein>
    <submittedName>
        <fullName evidence="1">Uncharacterized protein</fullName>
    </submittedName>
</protein>
<dbReference type="RefSeq" id="WP_072606855.1">
    <property type="nucleotide sequence ID" value="NZ_CP018171.1"/>
</dbReference>
<dbReference type="STRING" id="1670800.BSQ44_19895"/>
<proteinExistence type="predicted"/>
<dbReference type="Proteomes" id="UP000182840">
    <property type="component" value="Chromosome"/>
</dbReference>
<dbReference type="AlphaFoldDB" id="A0A1L3SVN7"/>
<name>A0A1L3SVN7_9HYPH</name>
<evidence type="ECO:0000313" key="1">
    <source>
        <dbReference type="EMBL" id="APH73385.1"/>
    </source>
</evidence>
<reference evidence="2" key="1">
    <citation type="submission" date="2016-11" db="EMBL/GenBank/DDBJ databases">
        <title>Mesorhizobium oceanicum sp. nov., isolated from deep seawater in South China Sea.</title>
        <authorList>
            <person name="Fu G.-Y."/>
        </authorList>
    </citation>
    <scope>NUCLEOTIDE SEQUENCE [LARGE SCALE GENOMIC DNA]</scope>
    <source>
        <strain evidence="2">B7</strain>
    </source>
</reference>
<keyword evidence="2" id="KW-1185">Reference proteome</keyword>
<dbReference type="KEGG" id="meso:BSQ44_19895"/>
<organism evidence="1 2">
    <name type="scientific">Aquibium oceanicum</name>
    <dbReference type="NCBI Taxonomy" id="1670800"/>
    <lineage>
        <taxon>Bacteria</taxon>
        <taxon>Pseudomonadati</taxon>
        <taxon>Pseudomonadota</taxon>
        <taxon>Alphaproteobacteria</taxon>
        <taxon>Hyphomicrobiales</taxon>
        <taxon>Phyllobacteriaceae</taxon>
        <taxon>Aquibium</taxon>
    </lineage>
</organism>